<dbReference type="RefSeq" id="WP_270879047.1">
    <property type="nucleotide sequence ID" value="NZ_JAQFVF010000023.1"/>
</dbReference>
<proteinExistence type="predicted"/>
<comment type="caution">
    <text evidence="1">The sequence shown here is derived from an EMBL/GenBank/DDBJ whole genome shotgun (WGS) entry which is preliminary data.</text>
</comment>
<dbReference type="Proteomes" id="UP001596044">
    <property type="component" value="Unassembled WGS sequence"/>
</dbReference>
<protein>
    <submittedName>
        <fullName evidence="1">Uncharacterized protein</fullName>
    </submittedName>
</protein>
<evidence type="ECO:0000313" key="2">
    <source>
        <dbReference type="Proteomes" id="UP001596044"/>
    </source>
</evidence>
<organism evidence="1 2">
    <name type="scientific">Paenibacillus aestuarii</name>
    <dbReference type="NCBI Taxonomy" id="516965"/>
    <lineage>
        <taxon>Bacteria</taxon>
        <taxon>Bacillati</taxon>
        <taxon>Bacillota</taxon>
        <taxon>Bacilli</taxon>
        <taxon>Bacillales</taxon>
        <taxon>Paenibacillaceae</taxon>
        <taxon>Paenibacillus</taxon>
    </lineage>
</organism>
<accession>A0ABW0KH42</accession>
<sequence>MLLNGGLEIATQLFQETILEFKRRLFNNTNLYQVDNREMFKWILNRVSSEMFINYFYEWLEIAQEGSEKIETPNWDYIRKMTERSIPKIIYKHLGDVSQKQSIEVILQCNRRLNLKSLKCSLSSMKIRKSILQMKSFNPLRVSMLIFNNPSEENKSIRDYVDKYVRKLTI</sequence>
<gene>
    <name evidence="1" type="ORF">ACFPOG_31715</name>
</gene>
<dbReference type="EMBL" id="JBHSMJ010000065">
    <property type="protein sequence ID" value="MFC5452778.1"/>
    <property type="molecule type" value="Genomic_DNA"/>
</dbReference>
<reference evidence="2" key="1">
    <citation type="journal article" date="2019" name="Int. J. Syst. Evol. Microbiol.">
        <title>The Global Catalogue of Microorganisms (GCM) 10K type strain sequencing project: providing services to taxonomists for standard genome sequencing and annotation.</title>
        <authorList>
            <consortium name="The Broad Institute Genomics Platform"/>
            <consortium name="The Broad Institute Genome Sequencing Center for Infectious Disease"/>
            <person name="Wu L."/>
            <person name="Ma J."/>
        </authorList>
    </citation>
    <scope>NUCLEOTIDE SEQUENCE [LARGE SCALE GENOMIC DNA]</scope>
    <source>
        <strain evidence="2">KACC 11904</strain>
    </source>
</reference>
<evidence type="ECO:0000313" key="1">
    <source>
        <dbReference type="EMBL" id="MFC5452778.1"/>
    </source>
</evidence>
<keyword evidence="2" id="KW-1185">Reference proteome</keyword>
<name>A0ABW0KH42_9BACL</name>